<organism evidence="1">
    <name type="scientific">marine sediment metagenome</name>
    <dbReference type="NCBI Taxonomy" id="412755"/>
    <lineage>
        <taxon>unclassified sequences</taxon>
        <taxon>metagenomes</taxon>
        <taxon>ecological metagenomes</taxon>
    </lineage>
</organism>
<proteinExistence type="predicted"/>
<gene>
    <name evidence="1" type="ORF">S06H3_19224</name>
</gene>
<evidence type="ECO:0000313" key="1">
    <source>
        <dbReference type="EMBL" id="GAI04405.1"/>
    </source>
</evidence>
<name>X1LPT6_9ZZZZ</name>
<feature type="non-terminal residue" evidence="1">
    <location>
        <position position="1"/>
    </location>
</feature>
<reference evidence="1" key="1">
    <citation type="journal article" date="2014" name="Front. Microbiol.">
        <title>High frequency of phylogenetically diverse reductive dehalogenase-homologous genes in deep subseafloor sedimentary metagenomes.</title>
        <authorList>
            <person name="Kawai M."/>
            <person name="Futagami T."/>
            <person name="Toyoda A."/>
            <person name="Takaki Y."/>
            <person name="Nishi S."/>
            <person name="Hori S."/>
            <person name="Arai W."/>
            <person name="Tsubouchi T."/>
            <person name="Morono Y."/>
            <person name="Uchiyama I."/>
            <person name="Ito T."/>
            <person name="Fujiyama A."/>
            <person name="Inagaki F."/>
            <person name="Takami H."/>
        </authorList>
    </citation>
    <scope>NUCLEOTIDE SEQUENCE</scope>
    <source>
        <strain evidence="1">Expedition CK06-06</strain>
    </source>
</reference>
<dbReference type="EMBL" id="BARV01009818">
    <property type="protein sequence ID" value="GAI04405.1"/>
    <property type="molecule type" value="Genomic_DNA"/>
</dbReference>
<comment type="caution">
    <text evidence="1">The sequence shown here is derived from an EMBL/GenBank/DDBJ whole genome shotgun (WGS) entry which is preliminary data.</text>
</comment>
<dbReference type="AlphaFoldDB" id="X1LPT6"/>
<sequence>EQNKIGTLNDWNKLQVKFISGHQYFTKTARSLREVNKQKQIERISELITED</sequence>
<accession>X1LPT6</accession>
<protein>
    <submittedName>
        <fullName evidence="1">Uncharacterized protein</fullName>
    </submittedName>
</protein>